<keyword evidence="3" id="KW-1185">Reference proteome</keyword>
<evidence type="ECO:0000313" key="3">
    <source>
        <dbReference type="Proteomes" id="UP000693837"/>
    </source>
</evidence>
<dbReference type="GeneID" id="77931960"/>
<dbReference type="EMBL" id="MW712719">
    <property type="protein sequence ID" value="QWY79713.1"/>
    <property type="molecule type" value="Genomic_DNA"/>
</dbReference>
<dbReference type="Proteomes" id="UP000693837">
    <property type="component" value="Segment"/>
</dbReference>
<proteinExistence type="predicted"/>
<dbReference type="RefSeq" id="YP_010656086.1">
    <property type="nucleotide sequence ID" value="NC_070834.1"/>
</dbReference>
<gene>
    <name evidence="2" type="primary">85</name>
    <name evidence="2" type="ORF">SEA_PERSISTENCE_85</name>
</gene>
<feature type="compositionally biased region" description="Basic and acidic residues" evidence="1">
    <location>
        <begin position="1"/>
        <end position="10"/>
    </location>
</feature>
<feature type="region of interest" description="Disordered" evidence="1">
    <location>
        <begin position="1"/>
        <end position="20"/>
    </location>
</feature>
<sequence>MSNPHYDRAKSRLHNGTNNEVARAQAEATLALAYEQRTANLIALLTAGRIELHDGSIGISDTRLMELQHEVLGRLNDQ</sequence>
<organism evidence="2 3">
    <name type="scientific">Arthrobacter phage Persistence</name>
    <dbReference type="NCBI Taxonomy" id="2836007"/>
    <lineage>
        <taxon>Viruses</taxon>
        <taxon>Duplodnaviria</taxon>
        <taxon>Heunggongvirae</taxon>
        <taxon>Uroviricota</taxon>
        <taxon>Caudoviricetes</taxon>
        <taxon>Persistencevirus</taxon>
        <taxon>Persistencevirus persistence</taxon>
    </lineage>
</organism>
<name>A0A8F3E1K4_9CAUD</name>
<dbReference type="KEGG" id="vg:77931960"/>
<accession>A0A8F3E1K4</accession>
<reference evidence="2" key="1">
    <citation type="submission" date="2021-03" db="EMBL/GenBank/DDBJ databases">
        <authorList>
            <person name="Pedlow M.R."/>
            <person name="Nance H.A."/>
            <person name="Bradley A.M."/>
            <person name="Brown C.A."/>
            <person name="Channell S.A."/>
            <person name="Forbes A.M."/>
            <person name="Lovell B."/>
            <person name="Mcdonald B.E."/>
            <person name="Silva M.B."/>
            <person name="White G.J."/>
            <person name="Zack K.M."/>
            <person name="Garlena R.A."/>
            <person name="Russell D.A."/>
            <person name="Jacobs-Sera D."/>
            <person name="Hatfull G.F."/>
        </authorList>
    </citation>
    <scope>NUCLEOTIDE SEQUENCE</scope>
</reference>
<protein>
    <submittedName>
        <fullName evidence="2">Uncharacterized protein</fullName>
    </submittedName>
</protein>
<evidence type="ECO:0000313" key="2">
    <source>
        <dbReference type="EMBL" id="QWY79713.1"/>
    </source>
</evidence>
<evidence type="ECO:0000256" key="1">
    <source>
        <dbReference type="SAM" id="MobiDB-lite"/>
    </source>
</evidence>